<sequence>MTKDIEKFIGQEFEPYTFQVEQGKIKEFVQAIGDGNPIYTDREQAVAAGFRDVTVPPTFATVIDLWGGRDFFQICEALELNPLKVLHGEQEYEYLVEINPGDEITARSKVTHAVSKPSSSGGMNLLTMETVYTNQRGETVLIARSTVIERF</sequence>
<dbReference type="EMBL" id="BDUF01000003">
    <property type="protein sequence ID" value="GAX88444.1"/>
    <property type="molecule type" value="Genomic_DNA"/>
</dbReference>
<dbReference type="InterPro" id="IPR039569">
    <property type="entry name" value="FAS1-like_DH_region"/>
</dbReference>
<dbReference type="InterPro" id="IPR029069">
    <property type="entry name" value="HotDog_dom_sf"/>
</dbReference>
<evidence type="ECO:0000259" key="1">
    <source>
        <dbReference type="Pfam" id="PF13452"/>
    </source>
</evidence>
<feature type="domain" description="FAS1-like dehydratase" evidence="1">
    <location>
        <begin position="8"/>
        <end position="141"/>
    </location>
</feature>
<dbReference type="Pfam" id="PF13452">
    <property type="entry name" value="FAS1_DH_region"/>
    <property type="match status" value="1"/>
</dbReference>
<accession>A0A292YJ88</accession>
<dbReference type="OrthoDB" id="160199at2"/>
<proteinExistence type="predicted"/>
<keyword evidence="3" id="KW-1185">Reference proteome</keyword>
<protein>
    <recommendedName>
        <fullName evidence="1">FAS1-like dehydratase domain-containing protein</fullName>
    </recommendedName>
</protein>
<name>A0A292YJ88_9BACL</name>
<dbReference type="AlphaFoldDB" id="A0A292YJ88"/>
<organism evidence="2 3">
    <name type="scientific">Effusibacillus lacus</name>
    <dbReference type="NCBI Taxonomy" id="1348429"/>
    <lineage>
        <taxon>Bacteria</taxon>
        <taxon>Bacillati</taxon>
        <taxon>Bacillota</taxon>
        <taxon>Bacilli</taxon>
        <taxon>Bacillales</taxon>
        <taxon>Alicyclobacillaceae</taxon>
        <taxon>Effusibacillus</taxon>
    </lineage>
</organism>
<dbReference type="SUPFAM" id="SSF54637">
    <property type="entry name" value="Thioesterase/thiol ester dehydrase-isomerase"/>
    <property type="match status" value="1"/>
</dbReference>
<dbReference type="CDD" id="cd03441">
    <property type="entry name" value="R_hydratase_like"/>
    <property type="match status" value="1"/>
</dbReference>
<dbReference type="PIRSF" id="PIRSF018072">
    <property type="entry name" value="UCP018072"/>
    <property type="match status" value="1"/>
</dbReference>
<dbReference type="RefSeq" id="WP_096180120.1">
    <property type="nucleotide sequence ID" value="NZ_BDUF01000003.1"/>
</dbReference>
<dbReference type="Proteomes" id="UP000217785">
    <property type="component" value="Unassembled WGS sequence"/>
</dbReference>
<gene>
    <name evidence="2" type="ORF">EFBL_0053</name>
</gene>
<reference evidence="3" key="1">
    <citation type="submission" date="2017-07" db="EMBL/GenBank/DDBJ databases">
        <title>Draft genome sequence of Effusibacillus lacus strain skLN1.</title>
        <authorList>
            <person name="Watanabe M."/>
            <person name="Kojima H."/>
            <person name="Fukui M."/>
        </authorList>
    </citation>
    <scope>NUCLEOTIDE SEQUENCE [LARGE SCALE GENOMIC DNA]</scope>
    <source>
        <strain evidence="3">skLN1</strain>
    </source>
</reference>
<evidence type="ECO:0000313" key="3">
    <source>
        <dbReference type="Proteomes" id="UP000217785"/>
    </source>
</evidence>
<dbReference type="Gene3D" id="3.10.129.10">
    <property type="entry name" value="Hotdog Thioesterase"/>
    <property type="match status" value="1"/>
</dbReference>
<evidence type="ECO:0000313" key="2">
    <source>
        <dbReference type="EMBL" id="GAX88444.1"/>
    </source>
</evidence>
<dbReference type="InterPro" id="IPR016709">
    <property type="entry name" value="HadA-like"/>
</dbReference>
<comment type="caution">
    <text evidence="2">The sequence shown here is derived from an EMBL/GenBank/DDBJ whole genome shotgun (WGS) entry which is preliminary data.</text>
</comment>